<evidence type="ECO:0000313" key="2">
    <source>
        <dbReference type="EMBL" id="GHP14576.1"/>
    </source>
</evidence>
<proteinExistence type="predicted"/>
<accession>A0ABQ3W2U6</accession>
<protein>
    <submittedName>
        <fullName evidence="2">Uncharacterized protein</fullName>
    </submittedName>
</protein>
<feature type="transmembrane region" description="Helical" evidence="1">
    <location>
        <begin position="32"/>
        <end position="62"/>
    </location>
</feature>
<keyword evidence="1" id="KW-0472">Membrane</keyword>
<sequence length="67" mass="7451">MILLLLILILFGAAIFKTSWFLVKLVVGILSTILLIIMTMTVAVAFSPLILLVIGYIIYVIYQHSQA</sequence>
<dbReference type="EMBL" id="BNJR01000016">
    <property type="protein sequence ID" value="GHP14576.1"/>
    <property type="molecule type" value="Genomic_DNA"/>
</dbReference>
<dbReference type="Proteomes" id="UP000604765">
    <property type="component" value="Unassembled WGS sequence"/>
</dbReference>
<keyword evidence="1" id="KW-1133">Transmembrane helix</keyword>
<keyword evidence="3" id="KW-1185">Reference proteome</keyword>
<organism evidence="2 3">
    <name type="scientific">Lentilactobacillus fungorum</name>
    <dbReference type="NCBI Taxonomy" id="2201250"/>
    <lineage>
        <taxon>Bacteria</taxon>
        <taxon>Bacillati</taxon>
        <taxon>Bacillota</taxon>
        <taxon>Bacilli</taxon>
        <taxon>Lactobacillales</taxon>
        <taxon>Lactobacillaceae</taxon>
        <taxon>Lentilactobacillus</taxon>
    </lineage>
</organism>
<name>A0ABQ3W2U6_9LACO</name>
<dbReference type="RefSeq" id="WP_203630559.1">
    <property type="nucleotide sequence ID" value="NZ_BNJR01000016.1"/>
</dbReference>
<comment type="caution">
    <text evidence="2">The sequence shown here is derived from an EMBL/GenBank/DDBJ whole genome shotgun (WGS) entry which is preliminary data.</text>
</comment>
<evidence type="ECO:0000313" key="3">
    <source>
        <dbReference type="Proteomes" id="UP000604765"/>
    </source>
</evidence>
<evidence type="ECO:0000256" key="1">
    <source>
        <dbReference type="SAM" id="Phobius"/>
    </source>
</evidence>
<gene>
    <name evidence="2" type="ORF">YK48G_20010</name>
</gene>
<reference evidence="2 3" key="1">
    <citation type="journal article" date="2021" name="Int. J. Syst. Evol. Microbiol.">
        <title>Lentilactobacillus fungorum sp. nov., isolated from spent mushroom substrates.</title>
        <authorList>
            <person name="Tohno M."/>
            <person name="Tanizawa Y."/>
            <person name="Kojima Y."/>
            <person name="Sakamoto M."/>
            <person name="Ohkuma M."/>
            <person name="Kobayashi H."/>
        </authorList>
    </citation>
    <scope>NUCLEOTIDE SEQUENCE [LARGE SCALE GENOMIC DNA]</scope>
    <source>
        <strain evidence="2 3">YK48G</strain>
    </source>
</reference>
<keyword evidence="1" id="KW-0812">Transmembrane</keyword>